<organism evidence="2 3">
    <name type="scientific">Physocladia obscura</name>
    <dbReference type="NCBI Taxonomy" id="109957"/>
    <lineage>
        <taxon>Eukaryota</taxon>
        <taxon>Fungi</taxon>
        <taxon>Fungi incertae sedis</taxon>
        <taxon>Chytridiomycota</taxon>
        <taxon>Chytridiomycota incertae sedis</taxon>
        <taxon>Chytridiomycetes</taxon>
        <taxon>Chytridiales</taxon>
        <taxon>Chytriomycetaceae</taxon>
        <taxon>Physocladia</taxon>
    </lineage>
</organism>
<evidence type="ECO:0000313" key="3">
    <source>
        <dbReference type="Proteomes" id="UP001211907"/>
    </source>
</evidence>
<gene>
    <name evidence="2" type="ORF">HK100_000296</name>
</gene>
<dbReference type="EMBL" id="JADGJH010001057">
    <property type="protein sequence ID" value="KAJ3119473.1"/>
    <property type="molecule type" value="Genomic_DNA"/>
</dbReference>
<feature type="compositionally biased region" description="Polar residues" evidence="1">
    <location>
        <begin position="48"/>
        <end position="58"/>
    </location>
</feature>
<dbReference type="Proteomes" id="UP001211907">
    <property type="component" value="Unassembled WGS sequence"/>
</dbReference>
<accession>A0AAD5T4M0</accession>
<keyword evidence="3" id="KW-1185">Reference proteome</keyword>
<feature type="region of interest" description="Disordered" evidence="1">
    <location>
        <begin position="76"/>
        <end position="112"/>
    </location>
</feature>
<proteinExistence type="predicted"/>
<feature type="compositionally biased region" description="Polar residues" evidence="1">
    <location>
        <begin position="76"/>
        <end position="89"/>
    </location>
</feature>
<evidence type="ECO:0000313" key="2">
    <source>
        <dbReference type="EMBL" id="KAJ3119473.1"/>
    </source>
</evidence>
<dbReference type="AlphaFoldDB" id="A0AAD5T4M0"/>
<comment type="caution">
    <text evidence="2">The sequence shown here is derived from an EMBL/GenBank/DDBJ whole genome shotgun (WGS) entry which is preliminary data.</text>
</comment>
<name>A0AAD5T4M0_9FUNG</name>
<reference evidence="2" key="1">
    <citation type="submission" date="2020-05" db="EMBL/GenBank/DDBJ databases">
        <title>Phylogenomic resolution of chytrid fungi.</title>
        <authorList>
            <person name="Stajich J.E."/>
            <person name="Amses K."/>
            <person name="Simmons R."/>
            <person name="Seto K."/>
            <person name="Myers J."/>
            <person name="Bonds A."/>
            <person name="Quandt C.A."/>
            <person name="Barry K."/>
            <person name="Liu P."/>
            <person name="Grigoriev I."/>
            <person name="Longcore J.E."/>
            <person name="James T.Y."/>
        </authorList>
    </citation>
    <scope>NUCLEOTIDE SEQUENCE</scope>
    <source>
        <strain evidence="2">JEL0513</strain>
    </source>
</reference>
<protein>
    <submittedName>
        <fullName evidence="2">Uncharacterized protein</fullName>
    </submittedName>
</protein>
<evidence type="ECO:0000256" key="1">
    <source>
        <dbReference type="SAM" id="MobiDB-lite"/>
    </source>
</evidence>
<sequence length="511" mass="54878">MQTMEIVSPPKLLETNFSRDSTLVNVFASTTTVTASVDSQDEIKTETARSYNHPSTETVPRKSKSKAMVFTAVNGDSDSQLLRGNNNGFAESKQSRLPLPPNNTSVSSKQKTSFSSMLRRSMFYLIVEKRKDARMKSLANILLPAATNTHQTSRSSHRHESTFKRKFTLWEFNTSDKVNGFKVEITHKEREIEDNDGYEERQIKTEFAHEEHEAHAFSQYFVKDVETDKLKYEADGAKGSENDIAGDIIGEMPIVEGTLERVGTFVKDAAEAFVQPEESEAKDPATVANSKAVMAAITAEKVLENVAKDVDPLSKGITQIAKGDVVGGTEVLTQESAQIGADVVVPVVDAVGDPSSAIASEVDKLAPELVKGVGAATDSIGNIVEKKTAAGVGPLVDTPQQTDVDRSSPNTVAIASATTARHATPPIAIAHDTTSVPATSASPSAEIAQSVSINSTIATDAPKSDQNILDIAHSIVDAVNNVKAHYDANSATTLEIERLAVLMLKQLLSAN</sequence>
<feature type="region of interest" description="Disordered" evidence="1">
    <location>
        <begin position="44"/>
        <end position="64"/>
    </location>
</feature>